<dbReference type="AlphaFoldDB" id="A0ABD3UL90"/>
<keyword evidence="3" id="KW-1185">Reference proteome</keyword>
<sequence>MEKIKKRKALQQRNSAEFIASNDDLLIEILLRLPIKLLIRFKSRKALQQRNSAEIIASNDDLLIEILLRLPIKLLFRFKSVSKHWQSLITNPLFRQLRNRTIGLMFPVGDSPKGGHIYEYIPFFYNAFDYCAREHNNRYYVCNPITNQLSVVQQPEVGNYRVIRGMRLAFDPATSPHYKVVCVQKLGIKLYQILLYSSEIDAWGVCGDPFTSFINNFRKGVYWNGAIHWMCYKRPLYFKIEDQVLDEMPKLPFSNDWNSRSNSYFGESCDHLHFVETRDTQIQLNVYEMKRHYSEWFIKYQIDLLPVFAAYPEIIRGYTNPKTSLCYYDFSLFCIEEESFLGLQTPTKVIRLNIVCKTFKSLYEFEGDFGHHWDQRGLKFAYKIGFQYIESLCIV</sequence>
<dbReference type="CDD" id="cd22157">
    <property type="entry name" value="F-box_AtFBW1-like"/>
    <property type="match status" value="1"/>
</dbReference>
<dbReference type="Pfam" id="PF00646">
    <property type="entry name" value="F-box"/>
    <property type="match status" value="1"/>
</dbReference>
<protein>
    <recommendedName>
        <fullName evidence="1">F-box domain-containing protein</fullName>
    </recommendedName>
</protein>
<dbReference type="PANTHER" id="PTHR35546:SF134">
    <property type="entry name" value="F-BOX ASSOCIATED DOMAIN-CONTAINING PROTEIN"/>
    <property type="match status" value="1"/>
</dbReference>
<name>A0ABD3UL90_9LAMI</name>
<reference evidence="2 3" key="1">
    <citation type="submission" date="2024-12" db="EMBL/GenBank/DDBJ databases">
        <title>The unique morphological basis and parallel evolutionary history of personate flowers in Penstemon.</title>
        <authorList>
            <person name="Depatie T.H."/>
            <person name="Wessinger C.A."/>
        </authorList>
    </citation>
    <scope>NUCLEOTIDE SEQUENCE [LARGE SCALE GENOMIC DNA]</scope>
    <source>
        <strain evidence="2">WTNN_2</strain>
        <tissue evidence="2">Leaf</tissue>
    </source>
</reference>
<dbReference type="EMBL" id="JBJXBP010000001">
    <property type="protein sequence ID" value="KAL3849293.1"/>
    <property type="molecule type" value="Genomic_DNA"/>
</dbReference>
<accession>A0ABD3UL90</accession>
<evidence type="ECO:0000259" key="1">
    <source>
        <dbReference type="SMART" id="SM00256"/>
    </source>
</evidence>
<dbReference type="PANTHER" id="PTHR35546">
    <property type="entry name" value="F-BOX PROTEIN INTERACTION DOMAIN PROTEIN-RELATED"/>
    <property type="match status" value="1"/>
</dbReference>
<dbReference type="InterPro" id="IPR036047">
    <property type="entry name" value="F-box-like_dom_sf"/>
</dbReference>
<dbReference type="Proteomes" id="UP001634393">
    <property type="component" value="Unassembled WGS sequence"/>
</dbReference>
<dbReference type="SMART" id="SM00256">
    <property type="entry name" value="FBOX"/>
    <property type="match status" value="1"/>
</dbReference>
<evidence type="ECO:0000313" key="2">
    <source>
        <dbReference type="EMBL" id="KAL3849293.1"/>
    </source>
</evidence>
<dbReference type="InterPro" id="IPR001810">
    <property type="entry name" value="F-box_dom"/>
</dbReference>
<organism evidence="2 3">
    <name type="scientific">Penstemon smallii</name>
    <dbReference type="NCBI Taxonomy" id="265156"/>
    <lineage>
        <taxon>Eukaryota</taxon>
        <taxon>Viridiplantae</taxon>
        <taxon>Streptophyta</taxon>
        <taxon>Embryophyta</taxon>
        <taxon>Tracheophyta</taxon>
        <taxon>Spermatophyta</taxon>
        <taxon>Magnoliopsida</taxon>
        <taxon>eudicotyledons</taxon>
        <taxon>Gunneridae</taxon>
        <taxon>Pentapetalae</taxon>
        <taxon>asterids</taxon>
        <taxon>lamiids</taxon>
        <taxon>Lamiales</taxon>
        <taxon>Plantaginaceae</taxon>
        <taxon>Cheloneae</taxon>
        <taxon>Penstemon</taxon>
    </lineage>
</organism>
<feature type="domain" description="F-box" evidence="1">
    <location>
        <begin position="60"/>
        <end position="98"/>
    </location>
</feature>
<dbReference type="Gene3D" id="1.20.1280.50">
    <property type="match status" value="1"/>
</dbReference>
<evidence type="ECO:0000313" key="3">
    <source>
        <dbReference type="Proteomes" id="UP001634393"/>
    </source>
</evidence>
<dbReference type="SUPFAM" id="SSF81383">
    <property type="entry name" value="F-box domain"/>
    <property type="match status" value="1"/>
</dbReference>
<gene>
    <name evidence="2" type="ORF">ACJIZ3_011175</name>
</gene>
<dbReference type="InterPro" id="IPR055290">
    <property type="entry name" value="At3g26010-like"/>
</dbReference>
<comment type="caution">
    <text evidence="2">The sequence shown here is derived from an EMBL/GenBank/DDBJ whole genome shotgun (WGS) entry which is preliminary data.</text>
</comment>
<proteinExistence type="predicted"/>